<sequence>MGSGDPRGNSGVRNPASATGQKPFVPSYRLFEDLNVFGNTNSGTSSSLSGSMGPGMDKLELITCWLKTRVPQFSRNYNHE</sequence>
<evidence type="ECO:0000256" key="1">
    <source>
        <dbReference type="SAM" id="MobiDB-lite"/>
    </source>
</evidence>
<evidence type="ECO:0000313" key="2">
    <source>
        <dbReference type="EMBL" id="KAK7340011.1"/>
    </source>
</evidence>
<dbReference type="EMBL" id="JAYMYQ010000004">
    <property type="protein sequence ID" value="KAK7340011.1"/>
    <property type="molecule type" value="Genomic_DNA"/>
</dbReference>
<evidence type="ECO:0000313" key="3">
    <source>
        <dbReference type="Proteomes" id="UP001367508"/>
    </source>
</evidence>
<proteinExistence type="predicted"/>
<comment type="caution">
    <text evidence="2">The sequence shown here is derived from an EMBL/GenBank/DDBJ whole genome shotgun (WGS) entry which is preliminary data.</text>
</comment>
<protein>
    <submittedName>
        <fullName evidence="2">Uncharacterized protein</fullName>
    </submittedName>
</protein>
<accession>A0AAN9QMP8</accession>
<organism evidence="2 3">
    <name type="scientific">Canavalia gladiata</name>
    <name type="common">Sword bean</name>
    <name type="synonym">Dolichos gladiatus</name>
    <dbReference type="NCBI Taxonomy" id="3824"/>
    <lineage>
        <taxon>Eukaryota</taxon>
        <taxon>Viridiplantae</taxon>
        <taxon>Streptophyta</taxon>
        <taxon>Embryophyta</taxon>
        <taxon>Tracheophyta</taxon>
        <taxon>Spermatophyta</taxon>
        <taxon>Magnoliopsida</taxon>
        <taxon>eudicotyledons</taxon>
        <taxon>Gunneridae</taxon>
        <taxon>Pentapetalae</taxon>
        <taxon>rosids</taxon>
        <taxon>fabids</taxon>
        <taxon>Fabales</taxon>
        <taxon>Fabaceae</taxon>
        <taxon>Papilionoideae</taxon>
        <taxon>50 kb inversion clade</taxon>
        <taxon>NPAAA clade</taxon>
        <taxon>indigoferoid/millettioid clade</taxon>
        <taxon>Phaseoleae</taxon>
        <taxon>Canavalia</taxon>
    </lineage>
</organism>
<gene>
    <name evidence="2" type="ORF">VNO77_20702</name>
</gene>
<reference evidence="2 3" key="1">
    <citation type="submission" date="2024-01" db="EMBL/GenBank/DDBJ databases">
        <title>The genomes of 5 underutilized Papilionoideae crops provide insights into root nodulation and disease resistanc.</title>
        <authorList>
            <person name="Jiang F."/>
        </authorList>
    </citation>
    <scope>NUCLEOTIDE SEQUENCE [LARGE SCALE GENOMIC DNA]</scope>
    <source>
        <strain evidence="2">LVBAO_FW01</strain>
        <tissue evidence="2">Leaves</tissue>
    </source>
</reference>
<keyword evidence="3" id="KW-1185">Reference proteome</keyword>
<dbReference type="AlphaFoldDB" id="A0AAN9QMP8"/>
<dbReference type="Proteomes" id="UP001367508">
    <property type="component" value="Unassembled WGS sequence"/>
</dbReference>
<name>A0AAN9QMP8_CANGL</name>
<feature type="region of interest" description="Disordered" evidence="1">
    <location>
        <begin position="1"/>
        <end position="23"/>
    </location>
</feature>